<accession>A0A8S4PQD8</accession>
<feature type="chain" id="PRO_5035756525" description="EGF-like domain-containing protein" evidence="2">
    <location>
        <begin position="20"/>
        <end position="406"/>
    </location>
</feature>
<dbReference type="PROSITE" id="PS50026">
    <property type="entry name" value="EGF_3"/>
    <property type="match status" value="1"/>
</dbReference>
<dbReference type="AlphaFoldDB" id="A0A8S4PQD8"/>
<dbReference type="SUPFAM" id="SSF48726">
    <property type="entry name" value="Immunoglobulin"/>
    <property type="match status" value="2"/>
</dbReference>
<protein>
    <recommendedName>
        <fullName evidence="3">EGF-like domain-containing protein</fullName>
    </recommendedName>
</protein>
<dbReference type="SMART" id="SM00409">
    <property type="entry name" value="IG"/>
    <property type="match status" value="2"/>
</dbReference>
<evidence type="ECO:0000313" key="5">
    <source>
        <dbReference type="Proteomes" id="UP000749559"/>
    </source>
</evidence>
<dbReference type="EMBL" id="CAIIXF020000009">
    <property type="protein sequence ID" value="CAH1795081.1"/>
    <property type="molecule type" value="Genomic_DNA"/>
</dbReference>
<dbReference type="InterPro" id="IPR000742">
    <property type="entry name" value="EGF"/>
</dbReference>
<gene>
    <name evidence="4" type="ORF">OFUS_LOCUS19669</name>
</gene>
<dbReference type="InterPro" id="IPR003599">
    <property type="entry name" value="Ig_sub"/>
</dbReference>
<feature type="disulfide bond" evidence="1">
    <location>
        <begin position="373"/>
        <end position="390"/>
    </location>
</feature>
<evidence type="ECO:0000259" key="3">
    <source>
        <dbReference type="PROSITE" id="PS50026"/>
    </source>
</evidence>
<reference evidence="4" key="1">
    <citation type="submission" date="2022-03" db="EMBL/GenBank/DDBJ databases">
        <authorList>
            <person name="Martin C."/>
        </authorList>
    </citation>
    <scope>NUCLEOTIDE SEQUENCE</scope>
</reference>
<keyword evidence="5" id="KW-1185">Reference proteome</keyword>
<dbReference type="Gene3D" id="2.60.40.10">
    <property type="entry name" value="Immunoglobulins"/>
    <property type="match status" value="2"/>
</dbReference>
<proteinExistence type="predicted"/>
<evidence type="ECO:0000256" key="1">
    <source>
        <dbReference type="PROSITE-ProRule" id="PRU00076"/>
    </source>
</evidence>
<keyword evidence="1" id="KW-0245">EGF-like domain</keyword>
<evidence type="ECO:0000313" key="4">
    <source>
        <dbReference type="EMBL" id="CAH1795081.1"/>
    </source>
</evidence>
<dbReference type="InterPro" id="IPR036179">
    <property type="entry name" value="Ig-like_dom_sf"/>
</dbReference>
<feature type="signal peptide" evidence="2">
    <location>
        <begin position="1"/>
        <end position="19"/>
    </location>
</feature>
<sequence length="406" mass="47337">MKWICFILLHILQLAEVSLRKLEPRRVTLYIGGQTQFKCSPEIPENHTIVGLNWELTGYHEVLTFVNRKQGYDAKTRILLHLENGEIQGLVSSFVGQHKSHPRYYFHKKGNNFTMLIQSAKLDDAGEIACVVYINNDATDRTSTIKSTAQLIVLPEKTPVQWAREGKYEIIPCRVPNYLPNGWMTEWVRLLYYNNAKKRKPPRFIFMISNSWRFYKKHWTTIDSVKYELMQPESPYIYDIKIKHVRPSDAGYYVCNIQIEKIHTLFEDSEGPKDYYFPVQMKIKGTPKEPKCKCSKPKHMLSKDGDTLFTNGLNCGSRVEWRCRDQSFPVFTEPVPYQTCVNGTWEPQFEGLPWCMFYTKGNPCIEFQNRKICKQDSRCYVDGESSDATCRCKENTKGVFCEKTSS</sequence>
<keyword evidence="2" id="KW-0732">Signal</keyword>
<dbReference type="Proteomes" id="UP000749559">
    <property type="component" value="Unassembled WGS sequence"/>
</dbReference>
<dbReference type="OrthoDB" id="10012075at2759"/>
<comment type="caution">
    <text evidence="4">The sequence shown here is derived from an EMBL/GenBank/DDBJ whole genome shotgun (WGS) entry which is preliminary data.</text>
</comment>
<dbReference type="InterPro" id="IPR013783">
    <property type="entry name" value="Ig-like_fold"/>
</dbReference>
<name>A0A8S4PQD8_OWEFU</name>
<feature type="non-terminal residue" evidence="4">
    <location>
        <position position="406"/>
    </location>
</feature>
<dbReference type="PROSITE" id="PS00022">
    <property type="entry name" value="EGF_1"/>
    <property type="match status" value="1"/>
</dbReference>
<evidence type="ECO:0000256" key="2">
    <source>
        <dbReference type="SAM" id="SignalP"/>
    </source>
</evidence>
<comment type="caution">
    <text evidence="1">Lacks conserved residue(s) required for the propagation of feature annotation.</text>
</comment>
<feature type="domain" description="EGF-like" evidence="3">
    <location>
        <begin position="360"/>
        <end position="402"/>
    </location>
</feature>
<keyword evidence="1" id="KW-1015">Disulfide bond</keyword>
<organism evidence="4 5">
    <name type="scientific">Owenia fusiformis</name>
    <name type="common">Polychaete worm</name>
    <dbReference type="NCBI Taxonomy" id="6347"/>
    <lineage>
        <taxon>Eukaryota</taxon>
        <taxon>Metazoa</taxon>
        <taxon>Spiralia</taxon>
        <taxon>Lophotrochozoa</taxon>
        <taxon>Annelida</taxon>
        <taxon>Polychaeta</taxon>
        <taxon>Sedentaria</taxon>
        <taxon>Canalipalpata</taxon>
        <taxon>Sabellida</taxon>
        <taxon>Oweniida</taxon>
        <taxon>Oweniidae</taxon>
        <taxon>Owenia</taxon>
    </lineage>
</organism>
<feature type="disulfide bond" evidence="1">
    <location>
        <begin position="392"/>
        <end position="401"/>
    </location>
</feature>